<feature type="transmembrane region" description="Helical" evidence="8">
    <location>
        <begin position="189"/>
        <end position="208"/>
    </location>
</feature>
<evidence type="ECO:0000313" key="10">
    <source>
        <dbReference type="EMBL" id="CAB9527140.1"/>
    </source>
</evidence>
<evidence type="ECO:0000256" key="3">
    <source>
        <dbReference type="ARBA" id="ARBA00022692"/>
    </source>
</evidence>
<evidence type="ECO:0000256" key="9">
    <source>
        <dbReference type="SAM" id="SignalP"/>
    </source>
</evidence>
<feature type="signal peptide" evidence="9">
    <location>
        <begin position="1"/>
        <end position="28"/>
    </location>
</feature>
<protein>
    <submittedName>
        <fullName evidence="10">Pfam:aPHC</fullName>
    </submittedName>
</protein>
<feature type="chain" id="PRO_5040394004" evidence="9">
    <location>
        <begin position="29"/>
        <end position="325"/>
    </location>
</feature>
<dbReference type="GO" id="GO:0006672">
    <property type="term" value="P:ceramide metabolic process"/>
    <property type="evidence" value="ECO:0007669"/>
    <property type="project" value="InterPro"/>
</dbReference>
<keyword evidence="9" id="KW-0732">Signal</keyword>
<comment type="cofactor">
    <cofactor evidence="7">
        <name>Zn(2+)</name>
        <dbReference type="ChEBI" id="CHEBI:29105"/>
    </cofactor>
</comment>
<evidence type="ECO:0000313" key="11">
    <source>
        <dbReference type="Proteomes" id="UP001153069"/>
    </source>
</evidence>
<keyword evidence="7" id="KW-0479">Metal-binding</keyword>
<dbReference type="Proteomes" id="UP001153069">
    <property type="component" value="Unassembled WGS sequence"/>
</dbReference>
<reference evidence="10" key="1">
    <citation type="submission" date="2020-06" db="EMBL/GenBank/DDBJ databases">
        <authorList>
            <consortium name="Plant Systems Biology data submission"/>
        </authorList>
    </citation>
    <scope>NUCLEOTIDE SEQUENCE</scope>
    <source>
        <strain evidence="10">D6</strain>
    </source>
</reference>
<organism evidence="10 11">
    <name type="scientific">Seminavis robusta</name>
    <dbReference type="NCBI Taxonomy" id="568900"/>
    <lineage>
        <taxon>Eukaryota</taxon>
        <taxon>Sar</taxon>
        <taxon>Stramenopiles</taxon>
        <taxon>Ochrophyta</taxon>
        <taxon>Bacillariophyta</taxon>
        <taxon>Bacillariophyceae</taxon>
        <taxon>Bacillariophycidae</taxon>
        <taxon>Naviculales</taxon>
        <taxon>Naviculaceae</taxon>
        <taxon>Seminavis</taxon>
    </lineage>
</organism>
<proteinExistence type="inferred from homology"/>
<keyword evidence="7" id="KW-0862">Zinc</keyword>
<feature type="binding site" evidence="7">
    <location>
        <position position="270"/>
    </location>
    <ligand>
        <name>Zn(2+)</name>
        <dbReference type="ChEBI" id="CHEBI:29105"/>
        <note>catalytic</note>
    </ligand>
</feature>
<feature type="transmembrane region" description="Helical" evidence="8">
    <location>
        <begin position="268"/>
        <end position="285"/>
    </location>
</feature>
<name>A0A9N8HWB4_9STRA</name>
<dbReference type="InterPro" id="IPR008901">
    <property type="entry name" value="ACER"/>
</dbReference>
<dbReference type="EMBL" id="CAICTM010001945">
    <property type="protein sequence ID" value="CAB9527140.1"/>
    <property type="molecule type" value="Genomic_DNA"/>
</dbReference>
<evidence type="ECO:0000256" key="1">
    <source>
        <dbReference type="ARBA" id="ARBA00004141"/>
    </source>
</evidence>
<dbReference type="GO" id="GO:0016811">
    <property type="term" value="F:hydrolase activity, acting on carbon-nitrogen (but not peptide) bonds, in linear amides"/>
    <property type="evidence" value="ECO:0007669"/>
    <property type="project" value="InterPro"/>
</dbReference>
<evidence type="ECO:0000256" key="5">
    <source>
        <dbReference type="ARBA" id="ARBA00022989"/>
    </source>
</evidence>
<feature type="binding site" evidence="7">
    <location>
        <position position="266"/>
    </location>
    <ligand>
        <name>Zn(2+)</name>
        <dbReference type="ChEBI" id="CHEBI:29105"/>
        <note>catalytic</note>
    </ligand>
</feature>
<keyword evidence="4" id="KW-0378">Hydrolase</keyword>
<evidence type="ECO:0000256" key="6">
    <source>
        <dbReference type="ARBA" id="ARBA00023136"/>
    </source>
</evidence>
<feature type="transmembrane region" description="Helical" evidence="8">
    <location>
        <begin position="163"/>
        <end position="183"/>
    </location>
</feature>
<dbReference type="Pfam" id="PF05875">
    <property type="entry name" value="Ceramidase"/>
    <property type="match status" value="1"/>
</dbReference>
<sequence>MITVASALCTSVISTAVLLVVASTGWQSFKPISEDCHENYLTEPNCFCERPRGEEPGDVWFAQPANTASNSAFVVIGLLIALSCDLKLPGQCWEKENGFTSSRGYGILLSCVVCLMGPGSAALHASLTVMGRRVDQFCMYLIGAFLMPYSATRKRRNFSFKTFVALYAAINLPLLILTILSPNTGVKRLMFTLLLVMTIVIEAWHKILGPLYQKRILCESGCAVKDTANGWYMVAALGCVLLAVAIWIPSKSGGPLCFPDSWFQGHAVWHVLTACSIGFIFLYGISADETPDLPLLGEVPQAEPPSDFKECDLSVTGSTSIVVEA</sequence>
<dbReference type="GO" id="GO:0016020">
    <property type="term" value="C:membrane"/>
    <property type="evidence" value="ECO:0007669"/>
    <property type="project" value="UniProtKB-SubCell"/>
</dbReference>
<keyword evidence="11" id="KW-1185">Reference proteome</keyword>
<gene>
    <name evidence="10" type="ORF">SEMRO_1947_G307160.1</name>
</gene>
<feature type="transmembrane region" description="Helical" evidence="8">
    <location>
        <begin position="229"/>
        <end position="248"/>
    </location>
</feature>
<feature type="transmembrane region" description="Helical" evidence="8">
    <location>
        <begin position="107"/>
        <end position="127"/>
    </location>
</feature>
<dbReference type="OrthoDB" id="10035179at2759"/>
<comment type="similarity">
    <text evidence="2">Belongs to the alkaline ceramidase family.</text>
</comment>
<evidence type="ECO:0000256" key="8">
    <source>
        <dbReference type="SAM" id="Phobius"/>
    </source>
</evidence>
<keyword evidence="5 8" id="KW-1133">Transmembrane helix</keyword>
<evidence type="ECO:0000256" key="7">
    <source>
        <dbReference type="PIRSR" id="PIRSR608901-2"/>
    </source>
</evidence>
<comment type="subcellular location">
    <subcellularLocation>
        <location evidence="1">Membrane</location>
        <topology evidence="1">Multi-pass membrane protein</topology>
    </subcellularLocation>
</comment>
<accession>A0A9N8HWB4</accession>
<evidence type="ECO:0000256" key="2">
    <source>
        <dbReference type="ARBA" id="ARBA00009780"/>
    </source>
</evidence>
<feature type="binding site" evidence="7">
    <location>
        <position position="124"/>
    </location>
    <ligand>
        <name>Zn(2+)</name>
        <dbReference type="ChEBI" id="CHEBI:29105"/>
        <note>catalytic</note>
    </ligand>
</feature>
<dbReference type="GO" id="GO:0046872">
    <property type="term" value="F:metal ion binding"/>
    <property type="evidence" value="ECO:0007669"/>
    <property type="project" value="UniProtKB-KW"/>
</dbReference>
<keyword evidence="6 8" id="KW-0472">Membrane</keyword>
<comment type="caution">
    <text evidence="10">The sequence shown here is derived from an EMBL/GenBank/DDBJ whole genome shotgun (WGS) entry which is preliminary data.</text>
</comment>
<dbReference type="AlphaFoldDB" id="A0A9N8HWB4"/>
<evidence type="ECO:0000256" key="4">
    <source>
        <dbReference type="ARBA" id="ARBA00022801"/>
    </source>
</evidence>
<keyword evidence="3 8" id="KW-0812">Transmembrane</keyword>